<name>A0A087E8Z7_9BIFI</name>
<reference evidence="1 2" key="1">
    <citation type="submission" date="2014-03" db="EMBL/GenBank/DDBJ databases">
        <title>Genomics of Bifidobacteria.</title>
        <authorList>
            <person name="Ventura M."/>
            <person name="Milani C."/>
            <person name="Lugli G.A."/>
        </authorList>
    </citation>
    <scope>NUCLEOTIDE SEQUENCE [LARGE SCALE GENOMIC DNA]</scope>
    <source>
        <strain evidence="1 2">LMG 21395</strain>
    </source>
</reference>
<dbReference type="Proteomes" id="UP000029003">
    <property type="component" value="Unassembled WGS sequence"/>
</dbReference>
<evidence type="ECO:0000313" key="2">
    <source>
        <dbReference type="Proteomes" id="UP000029003"/>
    </source>
</evidence>
<dbReference type="EMBL" id="JGZT01000003">
    <property type="protein sequence ID" value="KFJ04248.1"/>
    <property type="molecule type" value="Genomic_DNA"/>
</dbReference>
<dbReference type="AlphaFoldDB" id="A0A087E8Z7"/>
<sequence length="69" mass="8019">MPCTKKGMRSTRETNKSLEEEFMMNESFGRAGYGEVSNQERQSADTLIDDDSQPIRIEFPRMQQTAQRE</sequence>
<organism evidence="1 2">
    <name type="scientific">Bifidobacterium thermacidophilum subsp. thermacidophilum</name>
    <dbReference type="NCBI Taxonomy" id="79262"/>
    <lineage>
        <taxon>Bacteria</taxon>
        <taxon>Bacillati</taxon>
        <taxon>Actinomycetota</taxon>
        <taxon>Actinomycetes</taxon>
        <taxon>Bifidobacteriales</taxon>
        <taxon>Bifidobacteriaceae</taxon>
        <taxon>Bifidobacterium</taxon>
    </lineage>
</organism>
<accession>A0A087E8Z7</accession>
<protein>
    <submittedName>
        <fullName evidence="1">Uncharacterized protein</fullName>
    </submittedName>
</protein>
<comment type="caution">
    <text evidence="1">The sequence shown here is derived from an EMBL/GenBank/DDBJ whole genome shotgun (WGS) entry which is preliminary data.</text>
</comment>
<proteinExistence type="predicted"/>
<evidence type="ECO:0000313" key="1">
    <source>
        <dbReference type="EMBL" id="KFJ04248.1"/>
    </source>
</evidence>
<gene>
    <name evidence="1" type="ORF">THER5_1825</name>
</gene>